<gene>
    <name evidence="1" type="ORF">WMO28_17050</name>
</gene>
<evidence type="ECO:0000313" key="2">
    <source>
        <dbReference type="Proteomes" id="UP001473063"/>
    </source>
</evidence>
<evidence type="ECO:0008006" key="3">
    <source>
        <dbReference type="Google" id="ProtNLM"/>
    </source>
</evidence>
<sequence>MNTYEELLDTACRDGIDVIDYPFETERIKGLYCDGTVAIRKGIETQAEKSCILAEELGHHYTTTGNILDQSTDVMNRKQEYRARLYGYNLRVGLIGIINAYESRCRNLHEMAEYLEVPEDYLTEVIDCYRSKYGQYVAVDNYMIYFIPQLAVMRIDPL</sequence>
<comment type="caution">
    <text evidence="1">The sequence shown here is derived from an EMBL/GenBank/DDBJ whole genome shotgun (WGS) entry which is preliminary data.</text>
</comment>
<reference evidence="1 2" key="1">
    <citation type="submission" date="2024-03" db="EMBL/GenBank/DDBJ databases">
        <title>Human intestinal bacterial collection.</title>
        <authorList>
            <person name="Pauvert C."/>
            <person name="Hitch T.C.A."/>
            <person name="Clavel T."/>
        </authorList>
    </citation>
    <scope>NUCLEOTIDE SEQUENCE [LARGE SCALE GENOMIC DNA]</scope>
    <source>
        <strain evidence="1 2">CLA-JM-H16</strain>
    </source>
</reference>
<name>A0ABV1BJ04_9FIRM</name>
<proteinExistence type="predicted"/>
<dbReference type="RefSeq" id="WP_349057741.1">
    <property type="nucleotide sequence ID" value="NZ_JBBMEJ010000056.1"/>
</dbReference>
<dbReference type="Proteomes" id="UP001473063">
    <property type="component" value="Unassembled WGS sequence"/>
</dbReference>
<evidence type="ECO:0000313" key="1">
    <source>
        <dbReference type="EMBL" id="MEQ2372586.1"/>
    </source>
</evidence>
<accession>A0ABV1BJ04</accession>
<dbReference type="EMBL" id="JBBMEJ010000056">
    <property type="protein sequence ID" value="MEQ2372586.1"/>
    <property type="molecule type" value="Genomic_DNA"/>
</dbReference>
<keyword evidence="2" id="KW-1185">Reference proteome</keyword>
<protein>
    <recommendedName>
        <fullName evidence="3">ImmA/IrrE family metallo-endopeptidase</fullName>
    </recommendedName>
</protein>
<organism evidence="1 2">
    <name type="scientific">Blautia aquisgranensis</name>
    <dbReference type="NCBI Taxonomy" id="3133153"/>
    <lineage>
        <taxon>Bacteria</taxon>
        <taxon>Bacillati</taxon>
        <taxon>Bacillota</taxon>
        <taxon>Clostridia</taxon>
        <taxon>Lachnospirales</taxon>
        <taxon>Lachnospiraceae</taxon>
        <taxon>Blautia</taxon>
    </lineage>
</organism>